<evidence type="ECO:0000313" key="2">
    <source>
        <dbReference type="Proteomes" id="UP000198553"/>
    </source>
</evidence>
<proteinExistence type="predicted"/>
<dbReference type="RefSeq" id="WP_090741447.1">
    <property type="nucleotide sequence ID" value="NZ_FOBW01000002.1"/>
</dbReference>
<dbReference type="STRING" id="930146.SAMN05192533_102317"/>
<accession>A0A1H7XQF6</accession>
<dbReference type="AlphaFoldDB" id="A0A1H7XQF6"/>
<reference evidence="1" key="1">
    <citation type="submission" date="2016-10" db="EMBL/GenBank/DDBJ databases">
        <authorList>
            <person name="de Groot N.N."/>
        </authorList>
    </citation>
    <scope>NUCLEOTIDE SEQUENCE [LARGE SCALE GENOMIC DNA]</scope>
    <source>
        <strain evidence="1">B48</strain>
    </source>
</reference>
<evidence type="ECO:0000313" key="1">
    <source>
        <dbReference type="EMBL" id="SEM35971.1"/>
    </source>
</evidence>
<keyword evidence="2" id="KW-1185">Reference proteome</keyword>
<organism evidence="1 2">
    <name type="scientific">Mesobacillus persicus</name>
    <dbReference type="NCBI Taxonomy" id="930146"/>
    <lineage>
        <taxon>Bacteria</taxon>
        <taxon>Bacillati</taxon>
        <taxon>Bacillota</taxon>
        <taxon>Bacilli</taxon>
        <taxon>Bacillales</taxon>
        <taxon>Bacillaceae</taxon>
        <taxon>Mesobacillus</taxon>
    </lineage>
</organism>
<dbReference type="Proteomes" id="UP000198553">
    <property type="component" value="Unassembled WGS sequence"/>
</dbReference>
<sequence length="64" mass="7292">MQLTKITFQAIKNNEAIYTGEFTTLHPENKRKIANSINKALLYKGLTKKAGDFDDIQYEVITNS</sequence>
<dbReference type="EMBL" id="FOBW01000002">
    <property type="protein sequence ID" value="SEM35971.1"/>
    <property type="molecule type" value="Genomic_DNA"/>
</dbReference>
<gene>
    <name evidence="1" type="ORF">SAMN05192533_102317</name>
</gene>
<name>A0A1H7XQF6_9BACI</name>
<protein>
    <recommendedName>
        <fullName evidence="3">DUF1659 domain-containing protein</fullName>
    </recommendedName>
</protein>
<evidence type="ECO:0008006" key="3">
    <source>
        <dbReference type="Google" id="ProtNLM"/>
    </source>
</evidence>